<evidence type="ECO:0000256" key="1">
    <source>
        <dbReference type="SAM" id="MobiDB-lite"/>
    </source>
</evidence>
<feature type="compositionally biased region" description="Low complexity" evidence="1">
    <location>
        <begin position="48"/>
        <end position="79"/>
    </location>
</feature>
<sequence>MPSYAASSASRILCALSTYVAPAASRRASLDLAAPCSAGTPGLPQPGLARPTTTAAAPLPARTSGSHHSASHQGQASTHKLAAATLYGDHFAAHSHHQPLSHQDSGSSWQQVWVGPGQQVHEGEPWERAPGHVAGGCGSAEHWQALDLAALGIGSPAIPLMVQDATGLRRTRSLGGFTAACATIAGLRLDDSADCGLAWECWGWWDAAQEELRGAAHPCRASAHHAACLHWAAGEAAARAHLAAYMAALAQPPSPAQRSVLAAHYARHTHLAVLC</sequence>
<dbReference type="EMBL" id="HBFB01006115">
    <property type="protein sequence ID" value="CAD8669120.1"/>
    <property type="molecule type" value="Transcribed_RNA"/>
</dbReference>
<reference evidence="2" key="1">
    <citation type="submission" date="2021-01" db="EMBL/GenBank/DDBJ databases">
        <authorList>
            <person name="Corre E."/>
            <person name="Pelletier E."/>
            <person name="Niang G."/>
            <person name="Scheremetjew M."/>
            <person name="Finn R."/>
            <person name="Kale V."/>
            <person name="Holt S."/>
            <person name="Cochrane G."/>
            <person name="Meng A."/>
            <person name="Brown T."/>
            <person name="Cohen L."/>
        </authorList>
    </citation>
    <scope>NUCLEOTIDE SEQUENCE</scope>
    <source>
        <strain evidence="2">SAG 11-49</strain>
    </source>
</reference>
<gene>
    <name evidence="2" type="ORF">CLEI1391_LOCUS3419</name>
</gene>
<protein>
    <submittedName>
        <fullName evidence="2">Uncharacterized protein</fullName>
    </submittedName>
</protein>
<organism evidence="2">
    <name type="scientific">Chlamydomonas leiostraca</name>
    <dbReference type="NCBI Taxonomy" id="1034604"/>
    <lineage>
        <taxon>Eukaryota</taxon>
        <taxon>Viridiplantae</taxon>
        <taxon>Chlorophyta</taxon>
        <taxon>core chlorophytes</taxon>
        <taxon>Chlorophyceae</taxon>
        <taxon>CS clade</taxon>
        <taxon>Chlamydomonadales</taxon>
        <taxon>Chlamydomonadaceae</taxon>
        <taxon>Chlamydomonas</taxon>
    </lineage>
</organism>
<accession>A0A7S0R7M1</accession>
<evidence type="ECO:0000313" key="2">
    <source>
        <dbReference type="EMBL" id="CAD8669120.1"/>
    </source>
</evidence>
<feature type="region of interest" description="Disordered" evidence="1">
    <location>
        <begin position="41"/>
        <end position="79"/>
    </location>
</feature>
<name>A0A7S0R7M1_9CHLO</name>
<proteinExistence type="predicted"/>
<dbReference type="AlphaFoldDB" id="A0A7S0R7M1"/>